<sequence>MKNTTRYPRDWQWPGDAKICVSVNMAFEDFLRASQVTLEKTSNKIDHFSLSYSDYGWKSGVYRILDLLDEVGIKASVSTNGLAAERHPEIVRLVADAGHEVNAHAWANDQLMRDDDPDAELAEIRRCTQVLTQATGGTRPVGWVSPGSAGSANTLGFLKAEGYLWNGDDASDDLPFLKDTPHGPMVITPRVNIFHNDYAMWIQGKNPPQVIWDGFKDTFDELYREGERGSPKWTELTLHFHMAGRPTLIPTVRKCLQYARQHEGVWFARKRDIAEHALKRLGGAKA</sequence>
<dbReference type="PANTHER" id="PTHR43123:SF1">
    <property type="entry name" value="POLYSACCHARIDE DEACETYLASE-RELATED"/>
    <property type="match status" value="1"/>
</dbReference>
<dbReference type="GO" id="GO:0016810">
    <property type="term" value="F:hydrolase activity, acting on carbon-nitrogen (but not peptide) bonds"/>
    <property type="evidence" value="ECO:0007669"/>
    <property type="project" value="InterPro"/>
</dbReference>
<protein>
    <submittedName>
        <fullName evidence="2">Polysaccharide deacetylase family protein</fullName>
    </submittedName>
</protein>
<comment type="caution">
    <text evidence="2">The sequence shown here is derived from an EMBL/GenBank/DDBJ whole genome shotgun (WGS) entry which is preliminary data.</text>
</comment>
<feature type="domain" description="NodB homology" evidence="1">
    <location>
        <begin position="46"/>
        <end position="268"/>
    </location>
</feature>
<proteinExistence type="predicted"/>
<dbReference type="EMBL" id="JAEQNA010000010">
    <property type="protein sequence ID" value="MBL0422952.1"/>
    <property type="molecule type" value="Genomic_DNA"/>
</dbReference>
<keyword evidence="3" id="KW-1185">Reference proteome</keyword>
<gene>
    <name evidence="2" type="ORF">JI739_21630</name>
</gene>
<dbReference type="Proteomes" id="UP000613011">
    <property type="component" value="Unassembled WGS sequence"/>
</dbReference>
<dbReference type="Pfam" id="PF01522">
    <property type="entry name" value="Polysacc_deac_1"/>
    <property type="match status" value="1"/>
</dbReference>
<accession>A0A936ZL92</accession>
<dbReference type="Gene3D" id="3.20.20.370">
    <property type="entry name" value="Glycoside hydrolase/deacetylase"/>
    <property type="match status" value="1"/>
</dbReference>
<evidence type="ECO:0000313" key="3">
    <source>
        <dbReference type="Proteomes" id="UP000613011"/>
    </source>
</evidence>
<dbReference type="InterPro" id="IPR002509">
    <property type="entry name" value="NODB_dom"/>
</dbReference>
<dbReference type="AlphaFoldDB" id="A0A936ZL92"/>
<organism evidence="2 3">
    <name type="scientific">Ramlibacter aurantiacus</name>
    <dbReference type="NCBI Taxonomy" id="2801330"/>
    <lineage>
        <taxon>Bacteria</taxon>
        <taxon>Pseudomonadati</taxon>
        <taxon>Pseudomonadota</taxon>
        <taxon>Betaproteobacteria</taxon>
        <taxon>Burkholderiales</taxon>
        <taxon>Comamonadaceae</taxon>
        <taxon>Ramlibacter</taxon>
    </lineage>
</organism>
<name>A0A936ZL92_9BURK</name>
<dbReference type="PROSITE" id="PS51677">
    <property type="entry name" value="NODB"/>
    <property type="match status" value="1"/>
</dbReference>
<dbReference type="SUPFAM" id="SSF88713">
    <property type="entry name" value="Glycoside hydrolase/deacetylase"/>
    <property type="match status" value="1"/>
</dbReference>
<dbReference type="PANTHER" id="PTHR43123">
    <property type="entry name" value="POLYSACCHARIDE DEACETYLASE-RELATED"/>
    <property type="match status" value="1"/>
</dbReference>
<evidence type="ECO:0000313" key="2">
    <source>
        <dbReference type="EMBL" id="MBL0422952.1"/>
    </source>
</evidence>
<dbReference type="GO" id="GO:0005975">
    <property type="term" value="P:carbohydrate metabolic process"/>
    <property type="evidence" value="ECO:0007669"/>
    <property type="project" value="InterPro"/>
</dbReference>
<reference evidence="2" key="1">
    <citation type="submission" date="2021-01" db="EMBL/GenBank/DDBJ databases">
        <title>Ramlibacter sp. strain AW1 16S ribosomal RNA gene Genome sequencing and assembly.</title>
        <authorList>
            <person name="Kang M."/>
        </authorList>
    </citation>
    <scope>NUCLEOTIDE SEQUENCE</scope>
    <source>
        <strain evidence="2">AW1</strain>
    </source>
</reference>
<dbReference type="RefSeq" id="WP_201686080.1">
    <property type="nucleotide sequence ID" value="NZ_JAEQNA010000010.1"/>
</dbReference>
<evidence type="ECO:0000259" key="1">
    <source>
        <dbReference type="PROSITE" id="PS51677"/>
    </source>
</evidence>
<dbReference type="InterPro" id="IPR011330">
    <property type="entry name" value="Glyco_hydro/deAcase_b/a-brl"/>
</dbReference>